<dbReference type="InParanoid" id="A0A3Q3F5V3"/>
<organism evidence="5 6">
    <name type="scientific">Labrus bergylta</name>
    <name type="common">ballan wrasse</name>
    <dbReference type="NCBI Taxonomy" id="56723"/>
    <lineage>
        <taxon>Eukaryota</taxon>
        <taxon>Metazoa</taxon>
        <taxon>Chordata</taxon>
        <taxon>Craniata</taxon>
        <taxon>Vertebrata</taxon>
        <taxon>Euteleostomi</taxon>
        <taxon>Actinopterygii</taxon>
        <taxon>Neopterygii</taxon>
        <taxon>Teleostei</taxon>
        <taxon>Neoteleostei</taxon>
        <taxon>Acanthomorphata</taxon>
        <taxon>Eupercaria</taxon>
        <taxon>Labriformes</taxon>
        <taxon>Labridae</taxon>
        <taxon>Labrus</taxon>
    </lineage>
</organism>
<dbReference type="InterPro" id="IPR001039">
    <property type="entry name" value="MHC_I_a_a1/a2"/>
</dbReference>
<dbReference type="PRINTS" id="PR01638">
    <property type="entry name" value="MHCCLASSI"/>
</dbReference>
<dbReference type="Ensembl" id="ENSLBET00000016143.1">
    <property type="protein sequence ID" value="ENSLBEP00000015221.1"/>
    <property type="gene ID" value="ENSLBEG00000011854.1"/>
</dbReference>
<sequence>MKTLVFVSLVGLFLHDTTAVMHSLKFFNTASSEVTNFPEFVSVMMADDIQICYYDSNTKREEPKQDWMIKAVDDQYWEGETEKLKGHQQWFKVGLDNLKRRFNQTGGLCSCFQEMYGCEWDDETGDVNGYRQIGYDGEDFIAVVTKQKWDKDKKYVNYGRSSLMRTGRIK</sequence>
<dbReference type="InterPro" id="IPR050208">
    <property type="entry name" value="MHC_class-I_related"/>
</dbReference>
<dbReference type="AlphaFoldDB" id="A0A3Q3F5V3"/>
<accession>A0A3Q3F5V3</accession>
<dbReference type="Pfam" id="PF00129">
    <property type="entry name" value="MHC_I"/>
    <property type="match status" value="1"/>
</dbReference>
<dbReference type="GO" id="GO:0006955">
    <property type="term" value="P:immune response"/>
    <property type="evidence" value="ECO:0007669"/>
    <property type="project" value="TreeGrafter"/>
</dbReference>
<dbReference type="Gene3D" id="3.30.500.10">
    <property type="entry name" value="MHC class I-like antigen recognition-like"/>
    <property type="match status" value="1"/>
</dbReference>
<proteinExistence type="inferred from homology"/>
<dbReference type="STRING" id="56723.ENSLBEP00000015221"/>
<feature type="chain" id="PRO_5018605582" description="MHC class I-like antigen recognition-like domain-containing protein" evidence="3">
    <location>
        <begin position="20"/>
        <end position="170"/>
    </location>
</feature>
<evidence type="ECO:0000256" key="3">
    <source>
        <dbReference type="SAM" id="SignalP"/>
    </source>
</evidence>
<dbReference type="PANTHER" id="PTHR16675">
    <property type="entry name" value="MHC CLASS I-RELATED"/>
    <property type="match status" value="1"/>
</dbReference>
<keyword evidence="3" id="KW-0732">Signal</keyword>
<keyword evidence="1" id="KW-0325">Glycoprotein</keyword>
<keyword evidence="6" id="KW-1185">Reference proteome</keyword>
<dbReference type="Proteomes" id="UP000261660">
    <property type="component" value="Unplaced"/>
</dbReference>
<name>A0A3Q3F5V3_9LABR</name>
<comment type="similarity">
    <text evidence="2">Belongs to the MHC class I family.</text>
</comment>
<evidence type="ECO:0000313" key="6">
    <source>
        <dbReference type="Proteomes" id="UP000261660"/>
    </source>
</evidence>
<evidence type="ECO:0000256" key="2">
    <source>
        <dbReference type="RuleBase" id="RU004439"/>
    </source>
</evidence>
<dbReference type="InterPro" id="IPR037055">
    <property type="entry name" value="MHC_I-like_Ag-recog_sf"/>
</dbReference>
<evidence type="ECO:0000259" key="4">
    <source>
        <dbReference type="Pfam" id="PF00129"/>
    </source>
</evidence>
<dbReference type="GO" id="GO:0005615">
    <property type="term" value="C:extracellular space"/>
    <property type="evidence" value="ECO:0007669"/>
    <property type="project" value="TreeGrafter"/>
</dbReference>
<dbReference type="PANTHER" id="PTHR16675:SF237">
    <property type="entry name" value="MHC CLASS I ANTIGEN TRANSCRIPT VARIANT 1-RELATED"/>
    <property type="match status" value="1"/>
</dbReference>
<reference evidence="5" key="2">
    <citation type="submission" date="2025-09" db="UniProtKB">
        <authorList>
            <consortium name="Ensembl"/>
        </authorList>
    </citation>
    <scope>IDENTIFICATION</scope>
</reference>
<feature type="signal peptide" evidence="3">
    <location>
        <begin position="1"/>
        <end position="19"/>
    </location>
</feature>
<dbReference type="GeneTree" id="ENSGT01120000271828"/>
<evidence type="ECO:0000256" key="1">
    <source>
        <dbReference type="ARBA" id="ARBA00023180"/>
    </source>
</evidence>
<dbReference type="SUPFAM" id="SSF54452">
    <property type="entry name" value="MHC antigen-recognition domain"/>
    <property type="match status" value="1"/>
</dbReference>
<dbReference type="GO" id="GO:0009897">
    <property type="term" value="C:external side of plasma membrane"/>
    <property type="evidence" value="ECO:0007669"/>
    <property type="project" value="TreeGrafter"/>
</dbReference>
<feature type="domain" description="MHC class I-like antigen recognition-like" evidence="4">
    <location>
        <begin position="21"/>
        <end position="144"/>
    </location>
</feature>
<protein>
    <recommendedName>
        <fullName evidence="4">MHC class I-like antigen recognition-like domain-containing protein</fullName>
    </recommendedName>
</protein>
<reference evidence="5" key="1">
    <citation type="submission" date="2025-08" db="UniProtKB">
        <authorList>
            <consortium name="Ensembl"/>
        </authorList>
    </citation>
    <scope>IDENTIFICATION</scope>
</reference>
<evidence type="ECO:0000313" key="5">
    <source>
        <dbReference type="Ensembl" id="ENSLBEP00000015221.1"/>
    </source>
</evidence>
<dbReference type="InterPro" id="IPR011161">
    <property type="entry name" value="MHC_I-like_Ag-recog"/>
</dbReference>
<dbReference type="InterPro" id="IPR011162">
    <property type="entry name" value="MHC_I/II-like_Ag-recog"/>
</dbReference>